<proteinExistence type="predicted"/>
<feature type="transmembrane region" description="Helical" evidence="1">
    <location>
        <begin position="180"/>
        <end position="200"/>
    </location>
</feature>
<feature type="transmembrane region" description="Helical" evidence="1">
    <location>
        <begin position="115"/>
        <end position="134"/>
    </location>
</feature>
<protein>
    <submittedName>
        <fullName evidence="2">Uncharacterized protein</fullName>
    </submittedName>
</protein>
<dbReference type="Proteomes" id="UP000076967">
    <property type="component" value="Unassembled WGS sequence"/>
</dbReference>
<keyword evidence="1" id="KW-0812">Transmembrane</keyword>
<evidence type="ECO:0000256" key="1">
    <source>
        <dbReference type="SAM" id="Phobius"/>
    </source>
</evidence>
<feature type="transmembrane region" description="Helical" evidence="1">
    <location>
        <begin position="155"/>
        <end position="174"/>
    </location>
</feature>
<accession>A0A168C3L8</accession>
<comment type="caution">
    <text evidence="2">The sequence shown here is derived from an EMBL/GenBank/DDBJ whole genome shotgun (WGS) entry which is preliminary data.</text>
</comment>
<name>A0A168C3L8_9BACL</name>
<keyword evidence="1" id="KW-1133">Transmembrane helix</keyword>
<dbReference type="Pfam" id="PF06966">
    <property type="entry name" value="DUF1295"/>
    <property type="match status" value="1"/>
</dbReference>
<dbReference type="AlphaFoldDB" id="A0A168C3L8"/>
<gene>
    <name evidence="2" type="ORF">PGLA_26415</name>
</gene>
<keyword evidence="1" id="KW-0472">Membrane</keyword>
<dbReference type="Gene3D" id="1.20.120.1630">
    <property type="match status" value="1"/>
</dbReference>
<keyword evidence="3" id="KW-1185">Reference proteome</keyword>
<dbReference type="EMBL" id="LVJH01000074">
    <property type="protein sequence ID" value="OAB33016.1"/>
    <property type="molecule type" value="Genomic_DNA"/>
</dbReference>
<sequence length="230" mass="27440">MKTLYNQNTGYWYPRLTLFMLETIILAIAGWLLFFDGAEVLNGVFHWNLTNGDSGRNLLLFILILIVFVRMKFTMFFLLRRPMSWQEAFSVPTAFSLYYIVIPLLSLTHNKPLNGWDIVFVVIFVIGSLFNSHAEWLRHQWKQNPEHKGKLYTGGYFRYSIHINYFGDVLWVLAMAFVAWNAWALLVPLWLFCFFAFYNIPMLDKHLAEKYGDDFERYRKKTKTFIPYFY</sequence>
<feature type="transmembrane region" description="Helical" evidence="1">
    <location>
        <begin position="12"/>
        <end position="34"/>
    </location>
</feature>
<dbReference type="OrthoDB" id="9779233at2"/>
<dbReference type="InterPro" id="IPR010721">
    <property type="entry name" value="UstE-like"/>
</dbReference>
<dbReference type="GO" id="GO:0016020">
    <property type="term" value="C:membrane"/>
    <property type="evidence" value="ECO:0007669"/>
    <property type="project" value="TreeGrafter"/>
</dbReference>
<reference evidence="2 3" key="1">
    <citation type="submission" date="2016-03" db="EMBL/GenBank/DDBJ databases">
        <title>Draft genome sequence of Paenibacillus glacialis DSM 22343.</title>
        <authorList>
            <person name="Shin S.-K."/>
            <person name="Yi H."/>
        </authorList>
    </citation>
    <scope>NUCLEOTIDE SEQUENCE [LARGE SCALE GENOMIC DNA]</scope>
    <source>
        <strain evidence="2 3">DSM 22343</strain>
    </source>
</reference>
<organism evidence="2 3">
    <name type="scientific">Paenibacillus glacialis</name>
    <dbReference type="NCBI Taxonomy" id="494026"/>
    <lineage>
        <taxon>Bacteria</taxon>
        <taxon>Bacillati</taxon>
        <taxon>Bacillota</taxon>
        <taxon>Bacilli</taxon>
        <taxon>Bacillales</taxon>
        <taxon>Paenibacillaceae</taxon>
        <taxon>Paenibacillus</taxon>
    </lineage>
</organism>
<dbReference type="RefSeq" id="WP_068538178.1">
    <property type="nucleotide sequence ID" value="NZ_LVJH01000074.1"/>
</dbReference>
<dbReference type="PANTHER" id="PTHR32251">
    <property type="entry name" value="3-OXO-5-ALPHA-STEROID 4-DEHYDROGENASE"/>
    <property type="match status" value="1"/>
</dbReference>
<dbReference type="PROSITE" id="PS50244">
    <property type="entry name" value="S5A_REDUCTASE"/>
    <property type="match status" value="1"/>
</dbReference>
<evidence type="ECO:0000313" key="3">
    <source>
        <dbReference type="Proteomes" id="UP000076967"/>
    </source>
</evidence>
<evidence type="ECO:0000313" key="2">
    <source>
        <dbReference type="EMBL" id="OAB33016.1"/>
    </source>
</evidence>
<feature type="transmembrane region" description="Helical" evidence="1">
    <location>
        <begin position="91"/>
        <end position="109"/>
    </location>
</feature>
<feature type="transmembrane region" description="Helical" evidence="1">
    <location>
        <begin position="58"/>
        <end position="79"/>
    </location>
</feature>
<dbReference type="PANTHER" id="PTHR32251:SF17">
    <property type="entry name" value="STEROID 5-ALPHA REDUCTASE C-TERMINAL DOMAIN-CONTAINING PROTEIN"/>
    <property type="match status" value="1"/>
</dbReference>